<reference evidence="3" key="1">
    <citation type="submission" date="2015-06" db="UniProtKB">
        <authorList>
            <consortium name="EnsemblPlants"/>
        </authorList>
    </citation>
    <scope>IDENTIFICATION</scope>
</reference>
<organism evidence="3">
    <name type="scientific">Aegilops tauschii</name>
    <name type="common">Tausch's goatgrass</name>
    <name type="synonym">Aegilops squarrosa</name>
    <dbReference type="NCBI Taxonomy" id="37682"/>
    <lineage>
        <taxon>Eukaryota</taxon>
        <taxon>Viridiplantae</taxon>
        <taxon>Streptophyta</taxon>
        <taxon>Embryophyta</taxon>
        <taxon>Tracheophyta</taxon>
        <taxon>Spermatophyta</taxon>
        <taxon>Magnoliopsida</taxon>
        <taxon>Liliopsida</taxon>
        <taxon>Poales</taxon>
        <taxon>Poaceae</taxon>
        <taxon>BOP clade</taxon>
        <taxon>Pooideae</taxon>
        <taxon>Triticodae</taxon>
        <taxon>Triticeae</taxon>
        <taxon>Triticinae</taxon>
        <taxon>Aegilops</taxon>
    </lineage>
</organism>
<dbReference type="Pfam" id="PF12937">
    <property type="entry name" value="F-box-like"/>
    <property type="match status" value="1"/>
</dbReference>
<dbReference type="Pfam" id="PF03478">
    <property type="entry name" value="Beta-prop_KIB1-4"/>
    <property type="match status" value="1"/>
</dbReference>
<evidence type="ECO:0000259" key="1">
    <source>
        <dbReference type="Pfam" id="PF03478"/>
    </source>
</evidence>
<dbReference type="InterPro" id="IPR001810">
    <property type="entry name" value="F-box_dom"/>
</dbReference>
<evidence type="ECO:0008006" key="4">
    <source>
        <dbReference type="Google" id="ProtNLM"/>
    </source>
</evidence>
<dbReference type="Gene3D" id="1.20.1280.50">
    <property type="match status" value="1"/>
</dbReference>
<feature type="domain" description="F-box" evidence="2">
    <location>
        <begin position="6"/>
        <end position="44"/>
    </location>
</feature>
<name>M8CLR3_AEGTA</name>
<dbReference type="AlphaFoldDB" id="M8CLR3"/>
<sequence>MATIWWPDLPPELLGAVLSRLPSYLEHVRLRAVCGSWRSSARTPQPAPLLPWAGLRSGAFLDLAEGALDRLPVPEADVVRRVSTGRLLFLVRRDGRCFLMDPHSGDATPQHIEPEYLCASLQFSDFLLVHPRSSGDTTAPQQITHLVADSIRKVVVSDDLVAVLIRRLHTSNNVGIYTRGGTMRMAWAPPPEFPGRAVDMALFKGKLYVLASEVQRRSYELHALDMATGESVQCIPSSTPPTRADEGYNRVREVRFYLVPSGDRLLMVEHTIDHMTYQQTYLPSQFEVFEAADLELGDGHGRWREVDTLMGRALFVSQGCSESPPASGIGAREDCIYFMSERERLGPMARDATMTELESGVYNMREGMIITPLPPLETATEASVDGPWSPTWLFPPAI</sequence>
<accession>M8CLR3</accession>
<dbReference type="EnsemblPlants" id="EMT28332">
    <property type="protein sequence ID" value="EMT28332"/>
    <property type="gene ID" value="F775_21961"/>
</dbReference>
<evidence type="ECO:0000259" key="2">
    <source>
        <dbReference type="Pfam" id="PF12937"/>
    </source>
</evidence>
<evidence type="ECO:0000313" key="3">
    <source>
        <dbReference type="EnsemblPlants" id="EMT28332"/>
    </source>
</evidence>
<dbReference type="SUPFAM" id="SSF81383">
    <property type="entry name" value="F-box domain"/>
    <property type="match status" value="1"/>
</dbReference>
<dbReference type="InterPro" id="IPR036047">
    <property type="entry name" value="F-box-like_dom_sf"/>
</dbReference>
<dbReference type="PANTHER" id="PTHR33110:SF78">
    <property type="entry name" value="OS06G0148900 PROTEIN"/>
    <property type="match status" value="1"/>
</dbReference>
<proteinExistence type="predicted"/>
<protein>
    <recommendedName>
        <fullName evidence="4">F-box domain-containing protein</fullName>
    </recommendedName>
</protein>
<dbReference type="PANTHER" id="PTHR33110">
    <property type="entry name" value="F-BOX/KELCH-REPEAT PROTEIN-RELATED"/>
    <property type="match status" value="1"/>
</dbReference>
<feature type="domain" description="KIB1-4 beta-propeller" evidence="1">
    <location>
        <begin position="61"/>
        <end position="363"/>
    </location>
</feature>
<dbReference type="InterPro" id="IPR005174">
    <property type="entry name" value="KIB1-4_b-propeller"/>
</dbReference>
<dbReference type="ExpressionAtlas" id="M8CLR3">
    <property type="expression patterns" value="baseline"/>
</dbReference>